<evidence type="ECO:0000256" key="3">
    <source>
        <dbReference type="ARBA" id="ARBA00022763"/>
    </source>
</evidence>
<dbReference type="EC" id="3.4.-.-" evidence="8"/>
<dbReference type="Proteomes" id="UP001500713">
    <property type="component" value="Unassembled WGS sequence"/>
</dbReference>
<evidence type="ECO:0000313" key="10">
    <source>
        <dbReference type="Proteomes" id="UP001500713"/>
    </source>
</evidence>
<dbReference type="RefSeq" id="WP_229954093.1">
    <property type="nucleotide sequence ID" value="NZ_BAAAEM010000002.1"/>
</dbReference>
<name>A0ABN1A2V1_9SPHN</name>
<keyword evidence="5" id="KW-0190">Covalent protein-DNA linkage</keyword>
<proteinExistence type="inferred from homology"/>
<evidence type="ECO:0000256" key="8">
    <source>
        <dbReference type="RuleBase" id="RU364100"/>
    </source>
</evidence>
<evidence type="ECO:0000256" key="4">
    <source>
        <dbReference type="ARBA" id="ARBA00022801"/>
    </source>
</evidence>
<organism evidence="9 10">
    <name type="scientific">Parasphingorhabdus litoris</name>
    <dbReference type="NCBI Taxonomy" id="394733"/>
    <lineage>
        <taxon>Bacteria</taxon>
        <taxon>Pseudomonadati</taxon>
        <taxon>Pseudomonadota</taxon>
        <taxon>Alphaproteobacteria</taxon>
        <taxon>Sphingomonadales</taxon>
        <taxon>Sphingomonadaceae</taxon>
        <taxon>Parasphingorhabdus</taxon>
    </lineage>
</organism>
<evidence type="ECO:0000256" key="2">
    <source>
        <dbReference type="ARBA" id="ARBA00022670"/>
    </source>
</evidence>
<dbReference type="Pfam" id="PF02586">
    <property type="entry name" value="SRAP"/>
    <property type="match status" value="1"/>
</dbReference>
<keyword evidence="6" id="KW-0238">DNA-binding</keyword>
<evidence type="ECO:0000256" key="5">
    <source>
        <dbReference type="ARBA" id="ARBA00023124"/>
    </source>
</evidence>
<evidence type="ECO:0000256" key="7">
    <source>
        <dbReference type="ARBA" id="ARBA00023239"/>
    </source>
</evidence>
<keyword evidence="3" id="KW-0227">DNA damage</keyword>
<evidence type="ECO:0000256" key="1">
    <source>
        <dbReference type="ARBA" id="ARBA00008136"/>
    </source>
</evidence>
<protein>
    <recommendedName>
        <fullName evidence="8">Abasic site processing protein</fullName>
        <ecNumber evidence="8">3.4.-.-</ecNumber>
    </recommendedName>
</protein>
<dbReference type="InterPro" id="IPR036590">
    <property type="entry name" value="SRAP-like"/>
</dbReference>
<sequence>MCGRKYASEELTWAEYREMLNIIQPTSNLQPNYNIAPTHVMPVCIWESGRAALKPMQWGLIPTWAKDAKRSYAMTNARSETLEEKPSFKNLLKSCRCAVLVSGFYEWRRDGKHKQAHKVERGDGKPMILAGLWADNPVLESTTYTVITTDATPAFAPIHNRLPAILEPEQVHSWLTDQWSEAGAMLKPYAGAIDAIPVSNDVGNVRNNYPELLRPMVAMD</sequence>
<dbReference type="InterPro" id="IPR003738">
    <property type="entry name" value="SRAP"/>
</dbReference>
<comment type="similarity">
    <text evidence="1 8">Belongs to the SOS response-associated peptidase family.</text>
</comment>
<dbReference type="PANTHER" id="PTHR13604">
    <property type="entry name" value="DC12-RELATED"/>
    <property type="match status" value="1"/>
</dbReference>
<accession>A0ABN1A2V1</accession>
<reference evidence="9 10" key="1">
    <citation type="journal article" date="2019" name="Int. J. Syst. Evol. Microbiol.">
        <title>The Global Catalogue of Microorganisms (GCM) 10K type strain sequencing project: providing services to taxonomists for standard genome sequencing and annotation.</title>
        <authorList>
            <consortium name="The Broad Institute Genomics Platform"/>
            <consortium name="The Broad Institute Genome Sequencing Center for Infectious Disease"/>
            <person name="Wu L."/>
            <person name="Ma J."/>
        </authorList>
    </citation>
    <scope>NUCLEOTIDE SEQUENCE [LARGE SCALE GENOMIC DNA]</scope>
    <source>
        <strain evidence="9 10">JCM 14162</strain>
    </source>
</reference>
<keyword evidence="10" id="KW-1185">Reference proteome</keyword>
<gene>
    <name evidence="9" type="ORF">GCM10009096_03580</name>
</gene>
<keyword evidence="7" id="KW-0456">Lyase</keyword>
<keyword evidence="4 8" id="KW-0378">Hydrolase</keyword>
<comment type="caution">
    <text evidence="9">The sequence shown here is derived from an EMBL/GenBank/DDBJ whole genome shotgun (WGS) entry which is preliminary data.</text>
</comment>
<keyword evidence="2 8" id="KW-0645">Protease</keyword>
<dbReference type="PANTHER" id="PTHR13604:SF0">
    <property type="entry name" value="ABASIC SITE PROCESSING PROTEIN HMCES"/>
    <property type="match status" value="1"/>
</dbReference>
<dbReference type="EMBL" id="BAAAEM010000002">
    <property type="protein sequence ID" value="GAA0466197.1"/>
    <property type="molecule type" value="Genomic_DNA"/>
</dbReference>
<evidence type="ECO:0000256" key="6">
    <source>
        <dbReference type="ARBA" id="ARBA00023125"/>
    </source>
</evidence>
<dbReference type="Gene3D" id="3.90.1680.10">
    <property type="entry name" value="SOS response associated peptidase-like"/>
    <property type="match status" value="1"/>
</dbReference>
<dbReference type="SUPFAM" id="SSF143081">
    <property type="entry name" value="BB1717-like"/>
    <property type="match status" value="1"/>
</dbReference>
<evidence type="ECO:0000313" key="9">
    <source>
        <dbReference type="EMBL" id="GAA0466197.1"/>
    </source>
</evidence>